<dbReference type="InterPro" id="IPR013341">
    <property type="entry name" value="Mandelate_racemase_N_dom"/>
</dbReference>
<dbReference type="EC" id="4.2.1.6" evidence="3"/>
<dbReference type="EMBL" id="JACCBU010000001">
    <property type="protein sequence ID" value="NYE74535.1"/>
    <property type="molecule type" value="Genomic_DNA"/>
</dbReference>
<dbReference type="SMART" id="SM00922">
    <property type="entry name" value="MR_MLE"/>
    <property type="match status" value="1"/>
</dbReference>
<name>A0A7Y9LF30_9ACTN</name>
<dbReference type="InterPro" id="IPR018110">
    <property type="entry name" value="Mandel_Rmase/mucon_lact_enz_CS"/>
</dbReference>
<dbReference type="Pfam" id="PF02746">
    <property type="entry name" value="MR_MLE_N"/>
    <property type="match status" value="1"/>
</dbReference>
<dbReference type="SUPFAM" id="SSF54826">
    <property type="entry name" value="Enolase N-terminal domain-like"/>
    <property type="match status" value="1"/>
</dbReference>
<dbReference type="PROSITE" id="PS00908">
    <property type="entry name" value="MR_MLE_1"/>
    <property type="match status" value="1"/>
</dbReference>
<protein>
    <submittedName>
        <fullName evidence="3">Galactonate dehydratase</fullName>
        <ecNumber evidence="3">4.2.1.6</ecNumber>
    </submittedName>
</protein>
<dbReference type="PANTHER" id="PTHR48080:SF2">
    <property type="entry name" value="D-GALACTONATE DEHYDRATASE"/>
    <property type="match status" value="1"/>
</dbReference>
<dbReference type="Gene3D" id="3.30.390.10">
    <property type="entry name" value="Enolase-like, N-terminal domain"/>
    <property type="match status" value="1"/>
</dbReference>
<dbReference type="Proteomes" id="UP000569914">
    <property type="component" value="Unassembled WGS sequence"/>
</dbReference>
<dbReference type="InterPro" id="IPR029017">
    <property type="entry name" value="Enolase-like_N"/>
</dbReference>
<feature type="domain" description="Mandelate racemase/muconate lactonizing enzyme C-terminal" evidence="2">
    <location>
        <begin position="142"/>
        <end position="245"/>
    </location>
</feature>
<accession>A0A7Y9LF30</accession>
<dbReference type="PANTHER" id="PTHR48080">
    <property type="entry name" value="D-GALACTONATE DEHYDRATASE-RELATED"/>
    <property type="match status" value="1"/>
</dbReference>
<keyword evidence="1 3" id="KW-0456">Lyase</keyword>
<dbReference type="Gene3D" id="3.20.20.120">
    <property type="entry name" value="Enolase-like C-terminal domain"/>
    <property type="match status" value="1"/>
</dbReference>
<dbReference type="SUPFAM" id="SSF51604">
    <property type="entry name" value="Enolase C-terminal domain-like"/>
    <property type="match status" value="1"/>
</dbReference>
<evidence type="ECO:0000259" key="2">
    <source>
        <dbReference type="SMART" id="SM00922"/>
    </source>
</evidence>
<gene>
    <name evidence="3" type="ORF">BKA15_005864</name>
</gene>
<dbReference type="Pfam" id="PF13378">
    <property type="entry name" value="MR_MLE_C"/>
    <property type="match status" value="1"/>
</dbReference>
<keyword evidence="4" id="KW-1185">Reference proteome</keyword>
<dbReference type="InterPro" id="IPR029065">
    <property type="entry name" value="Enolase_C-like"/>
</dbReference>
<dbReference type="GO" id="GO:0008869">
    <property type="term" value="F:galactonate dehydratase activity"/>
    <property type="evidence" value="ECO:0007669"/>
    <property type="project" value="UniProtKB-EC"/>
</dbReference>
<dbReference type="InterPro" id="IPR034593">
    <property type="entry name" value="DgoD-like"/>
</dbReference>
<dbReference type="SFLD" id="SFLDG00179">
    <property type="entry name" value="mandelate_racemase"/>
    <property type="match status" value="1"/>
</dbReference>
<evidence type="ECO:0000313" key="4">
    <source>
        <dbReference type="Proteomes" id="UP000569914"/>
    </source>
</evidence>
<organism evidence="3 4">
    <name type="scientific">Microlunatus parietis</name>
    <dbReference type="NCBI Taxonomy" id="682979"/>
    <lineage>
        <taxon>Bacteria</taxon>
        <taxon>Bacillati</taxon>
        <taxon>Actinomycetota</taxon>
        <taxon>Actinomycetes</taxon>
        <taxon>Propionibacteriales</taxon>
        <taxon>Propionibacteriaceae</taxon>
        <taxon>Microlunatus</taxon>
    </lineage>
</organism>
<dbReference type="InterPro" id="IPR013342">
    <property type="entry name" value="Mandelate_racemase_C"/>
</dbReference>
<comment type="caution">
    <text evidence="3">The sequence shown here is derived from an EMBL/GenBank/DDBJ whole genome shotgun (WGS) entry which is preliminary data.</text>
</comment>
<dbReference type="AlphaFoldDB" id="A0A7Y9LF30"/>
<evidence type="ECO:0000256" key="1">
    <source>
        <dbReference type="ARBA" id="ARBA00023239"/>
    </source>
</evidence>
<dbReference type="NCBIfam" id="NF010624">
    <property type="entry name" value="PRK14017.1"/>
    <property type="match status" value="1"/>
</dbReference>
<dbReference type="GO" id="GO:0009063">
    <property type="term" value="P:amino acid catabolic process"/>
    <property type="evidence" value="ECO:0007669"/>
    <property type="project" value="InterPro"/>
</dbReference>
<sequence length="387" mass="40621">MKVTKFEIVKVPPSWVWLFIHTDTDLIGIGEPYLEGHPEAVIAEVRRLEQAVVGQDPRRIEALWMRMRDAGFGYRGGPVTMSAISGIDMALWDLKGKALGAPVHELLGGPIRKSIPLYHATGGARGPTSAPAGHRLPPGPKIGAGESAAELVQEWGYRAVKVHVHPGSGLEATGSVDRCAAIVAEVRAAIGPDIVLAVDVHNPHPVVAAQLAGQIADSKPLFLEEPVPLEAVESLTRVADHCPVPLAAGERWMGKEIFARALGTGALAVVQPDIAHAGGITECKKIAALAEAAQASVALHCPLSPISLAASVQLDAAIPNFLIQEHNEVNAQRLDGATVIGAGYLREPFVLDADGSIAVPPGAGLGVDLDRDSLEATMSLPWTAIRA</sequence>
<dbReference type="SFLD" id="SFLDS00001">
    <property type="entry name" value="Enolase"/>
    <property type="match status" value="1"/>
</dbReference>
<proteinExistence type="predicted"/>
<evidence type="ECO:0000313" key="3">
    <source>
        <dbReference type="EMBL" id="NYE74535.1"/>
    </source>
</evidence>
<dbReference type="RefSeq" id="WP_179756912.1">
    <property type="nucleotide sequence ID" value="NZ_JACCBU010000001.1"/>
</dbReference>
<dbReference type="InterPro" id="IPR036849">
    <property type="entry name" value="Enolase-like_C_sf"/>
</dbReference>
<reference evidence="3 4" key="1">
    <citation type="submission" date="2020-07" db="EMBL/GenBank/DDBJ databases">
        <title>Sequencing the genomes of 1000 actinobacteria strains.</title>
        <authorList>
            <person name="Klenk H.-P."/>
        </authorList>
    </citation>
    <scope>NUCLEOTIDE SEQUENCE [LARGE SCALE GENOMIC DNA]</scope>
    <source>
        <strain evidence="3 4">DSM 22083</strain>
    </source>
</reference>